<dbReference type="AlphaFoldDB" id="A0AAE4BQJ6"/>
<evidence type="ECO:0000256" key="2">
    <source>
        <dbReference type="ARBA" id="ARBA00004733"/>
    </source>
</evidence>
<evidence type="ECO:0000256" key="4">
    <source>
        <dbReference type="ARBA" id="ARBA00022605"/>
    </source>
</evidence>
<dbReference type="Gene3D" id="3.20.20.70">
    <property type="entry name" value="Aldolase class I"/>
    <property type="match status" value="1"/>
</dbReference>
<evidence type="ECO:0000256" key="7">
    <source>
        <dbReference type="ARBA" id="ARBA00023239"/>
    </source>
</evidence>
<dbReference type="SUPFAM" id="SSF51366">
    <property type="entry name" value="Ribulose-phoshate binding barrel"/>
    <property type="match status" value="1"/>
</dbReference>
<dbReference type="NCBIfam" id="TIGR00262">
    <property type="entry name" value="trpA"/>
    <property type="match status" value="1"/>
</dbReference>
<evidence type="ECO:0000313" key="12">
    <source>
        <dbReference type="Proteomes" id="UP001185092"/>
    </source>
</evidence>
<keyword evidence="5 9" id="KW-0822">Tryptophan biosynthesis</keyword>
<dbReference type="CDD" id="cd04724">
    <property type="entry name" value="Tryptophan_synthase_alpha"/>
    <property type="match status" value="1"/>
</dbReference>
<evidence type="ECO:0000256" key="3">
    <source>
        <dbReference type="ARBA" id="ARBA00011270"/>
    </source>
</evidence>
<dbReference type="PANTHER" id="PTHR43406">
    <property type="entry name" value="TRYPTOPHAN SYNTHASE, ALPHA CHAIN"/>
    <property type="match status" value="1"/>
</dbReference>
<comment type="caution">
    <text evidence="11">The sequence shown here is derived from an EMBL/GenBank/DDBJ whole genome shotgun (WGS) entry which is preliminary data.</text>
</comment>
<keyword evidence="7 9" id="KW-0456">Lyase</keyword>
<proteinExistence type="inferred from homology"/>
<dbReference type="Proteomes" id="UP001185092">
    <property type="component" value="Unassembled WGS sequence"/>
</dbReference>
<dbReference type="GO" id="GO:0005829">
    <property type="term" value="C:cytosol"/>
    <property type="evidence" value="ECO:0007669"/>
    <property type="project" value="TreeGrafter"/>
</dbReference>
<dbReference type="InterPro" id="IPR013785">
    <property type="entry name" value="Aldolase_TIM"/>
</dbReference>
<evidence type="ECO:0000256" key="1">
    <source>
        <dbReference type="ARBA" id="ARBA00003365"/>
    </source>
</evidence>
<evidence type="ECO:0000256" key="8">
    <source>
        <dbReference type="ARBA" id="ARBA00049047"/>
    </source>
</evidence>
<comment type="function">
    <text evidence="1 9">The alpha subunit is responsible for the aldol cleavage of indoleglycerol phosphate to indole and glyceraldehyde 3-phosphate.</text>
</comment>
<reference evidence="11" key="1">
    <citation type="submission" date="2023-07" db="EMBL/GenBank/DDBJ databases">
        <title>Genomic Encyclopedia of Type Strains, Phase IV (KMG-IV): sequencing the most valuable type-strain genomes for metagenomic binning, comparative biology and taxonomic classification.</title>
        <authorList>
            <person name="Goeker M."/>
        </authorList>
    </citation>
    <scope>NUCLEOTIDE SEQUENCE</scope>
    <source>
        <strain evidence="11">DSM 26174</strain>
    </source>
</reference>
<dbReference type="PANTHER" id="PTHR43406:SF1">
    <property type="entry name" value="TRYPTOPHAN SYNTHASE ALPHA CHAIN, CHLOROPLASTIC"/>
    <property type="match status" value="1"/>
</dbReference>
<evidence type="ECO:0000256" key="10">
    <source>
        <dbReference type="RuleBase" id="RU003662"/>
    </source>
</evidence>
<evidence type="ECO:0000256" key="6">
    <source>
        <dbReference type="ARBA" id="ARBA00023141"/>
    </source>
</evidence>
<keyword evidence="12" id="KW-1185">Reference proteome</keyword>
<dbReference type="EMBL" id="JAVDQD010000002">
    <property type="protein sequence ID" value="MDR6239199.1"/>
    <property type="molecule type" value="Genomic_DNA"/>
</dbReference>
<dbReference type="RefSeq" id="WP_309938779.1">
    <property type="nucleotide sequence ID" value="NZ_AP025305.1"/>
</dbReference>
<keyword evidence="6 9" id="KW-0057">Aromatic amino acid biosynthesis</keyword>
<gene>
    <name evidence="9" type="primary">trpA</name>
    <name evidence="11" type="ORF">HNQ88_002236</name>
</gene>
<dbReference type="Pfam" id="PF00290">
    <property type="entry name" value="Trp_syntA"/>
    <property type="match status" value="1"/>
</dbReference>
<dbReference type="HAMAP" id="MF_00131">
    <property type="entry name" value="Trp_synth_alpha"/>
    <property type="match status" value="1"/>
</dbReference>
<dbReference type="PROSITE" id="PS00167">
    <property type="entry name" value="TRP_SYNTHASE_ALPHA"/>
    <property type="match status" value="1"/>
</dbReference>
<name>A0AAE4BQJ6_9BACT</name>
<dbReference type="InterPro" id="IPR011060">
    <property type="entry name" value="RibuloseP-bd_barrel"/>
</dbReference>
<comment type="pathway">
    <text evidence="2 9">Amino-acid biosynthesis; L-tryptophan biosynthesis; L-tryptophan from chorismate: step 5/5.</text>
</comment>
<evidence type="ECO:0000313" key="11">
    <source>
        <dbReference type="EMBL" id="MDR6239199.1"/>
    </source>
</evidence>
<keyword evidence="4 9" id="KW-0028">Amino-acid biosynthesis</keyword>
<dbReference type="EC" id="4.2.1.20" evidence="9"/>
<dbReference type="GO" id="GO:0004834">
    <property type="term" value="F:tryptophan synthase activity"/>
    <property type="evidence" value="ECO:0007669"/>
    <property type="project" value="UniProtKB-UniRule"/>
</dbReference>
<comment type="catalytic activity">
    <reaction evidence="8 9">
        <text>(1S,2R)-1-C-(indol-3-yl)glycerol 3-phosphate + L-serine = D-glyceraldehyde 3-phosphate + L-tryptophan + H2O</text>
        <dbReference type="Rhea" id="RHEA:10532"/>
        <dbReference type="ChEBI" id="CHEBI:15377"/>
        <dbReference type="ChEBI" id="CHEBI:33384"/>
        <dbReference type="ChEBI" id="CHEBI:57912"/>
        <dbReference type="ChEBI" id="CHEBI:58866"/>
        <dbReference type="ChEBI" id="CHEBI:59776"/>
        <dbReference type="EC" id="4.2.1.20"/>
    </reaction>
</comment>
<feature type="active site" description="Proton acceptor" evidence="9">
    <location>
        <position position="58"/>
    </location>
</feature>
<dbReference type="InterPro" id="IPR002028">
    <property type="entry name" value="Trp_synthase_suA"/>
</dbReference>
<protein>
    <recommendedName>
        <fullName evidence="9">Tryptophan synthase alpha chain</fullName>
        <ecNumber evidence="9">4.2.1.20</ecNumber>
    </recommendedName>
</protein>
<sequence>MENRINELFKNKKEGILSVYFSAGYPSLNDTEGILEAIQKSGADFVEVGMPFSDPVADGPTIQHSSEVALENGMSTALLFNQLKDIRQKVDMPLLLMGYINPVIKYGIEEFCKKCQEVGIDGLILPDMPMQVYLEDYKEIFEKYGLLNIFLITPQTSDERIKYIDEHSEGFIYMVSSASVTGAKSNVSDQQLAYFERVNDLGLKNPRIIGFGISNKETFDKACSHASGAIIGSAFVNVLRENPSRLEEAIIDFVGSVKGTKN</sequence>
<comment type="similarity">
    <text evidence="9 10">Belongs to the TrpA family.</text>
</comment>
<organism evidence="11 12">
    <name type="scientific">Aureibacter tunicatorum</name>
    <dbReference type="NCBI Taxonomy" id="866807"/>
    <lineage>
        <taxon>Bacteria</taxon>
        <taxon>Pseudomonadati</taxon>
        <taxon>Bacteroidota</taxon>
        <taxon>Cytophagia</taxon>
        <taxon>Cytophagales</taxon>
        <taxon>Persicobacteraceae</taxon>
        <taxon>Aureibacter</taxon>
    </lineage>
</organism>
<feature type="active site" description="Proton acceptor" evidence="9">
    <location>
        <position position="47"/>
    </location>
</feature>
<comment type="subunit">
    <text evidence="3 9">Tetramer of two alpha and two beta chains.</text>
</comment>
<evidence type="ECO:0000256" key="9">
    <source>
        <dbReference type="HAMAP-Rule" id="MF_00131"/>
    </source>
</evidence>
<dbReference type="InterPro" id="IPR018204">
    <property type="entry name" value="Trp_synthase_alpha_AS"/>
</dbReference>
<dbReference type="FunFam" id="3.20.20.70:FF:000037">
    <property type="entry name" value="Tryptophan synthase alpha chain"/>
    <property type="match status" value="1"/>
</dbReference>
<accession>A0AAE4BQJ6</accession>
<evidence type="ECO:0000256" key="5">
    <source>
        <dbReference type="ARBA" id="ARBA00022822"/>
    </source>
</evidence>